<dbReference type="InterPro" id="IPR001647">
    <property type="entry name" value="HTH_TetR"/>
</dbReference>
<comment type="caution">
    <text evidence="6">The sequence shown here is derived from an EMBL/GenBank/DDBJ whole genome shotgun (WGS) entry which is preliminary data.</text>
</comment>
<dbReference type="SUPFAM" id="SSF48498">
    <property type="entry name" value="Tetracyclin repressor-like, C-terminal domain"/>
    <property type="match status" value="1"/>
</dbReference>
<evidence type="ECO:0000313" key="6">
    <source>
        <dbReference type="EMBL" id="MCI3273961.1"/>
    </source>
</evidence>
<feature type="DNA-binding region" description="H-T-H motif" evidence="4">
    <location>
        <begin position="29"/>
        <end position="48"/>
    </location>
</feature>
<reference evidence="6" key="1">
    <citation type="submission" date="2022-03" db="EMBL/GenBank/DDBJ databases">
        <title>Streptomyces 7R015 and 7R016 isolated from Barleria lupulina in Thailand.</title>
        <authorList>
            <person name="Kanchanasin P."/>
            <person name="Phongsopitanun W."/>
            <person name="Tanasupawat S."/>
        </authorList>
    </citation>
    <scope>NUCLEOTIDE SEQUENCE</scope>
    <source>
        <strain evidence="6">7R015</strain>
    </source>
</reference>
<keyword evidence="3" id="KW-0804">Transcription</keyword>
<evidence type="ECO:0000259" key="5">
    <source>
        <dbReference type="PROSITE" id="PS50977"/>
    </source>
</evidence>
<proteinExistence type="predicted"/>
<dbReference type="RefSeq" id="WP_242767221.1">
    <property type="nucleotide sequence ID" value="NZ_JALDAY010000007.1"/>
</dbReference>
<evidence type="ECO:0000256" key="3">
    <source>
        <dbReference type="ARBA" id="ARBA00023163"/>
    </source>
</evidence>
<evidence type="ECO:0000256" key="1">
    <source>
        <dbReference type="ARBA" id="ARBA00023015"/>
    </source>
</evidence>
<dbReference type="InterPro" id="IPR023772">
    <property type="entry name" value="DNA-bd_HTH_TetR-type_CS"/>
</dbReference>
<name>A0ABS9YDI0_9ACTN</name>
<evidence type="ECO:0000256" key="4">
    <source>
        <dbReference type="PROSITE-ProRule" id="PRU00335"/>
    </source>
</evidence>
<dbReference type="PANTHER" id="PTHR47506">
    <property type="entry name" value="TRANSCRIPTIONAL REGULATORY PROTEIN"/>
    <property type="match status" value="1"/>
</dbReference>
<dbReference type="PANTHER" id="PTHR47506:SF1">
    <property type="entry name" value="HTH-TYPE TRANSCRIPTIONAL REGULATOR YJDC"/>
    <property type="match status" value="1"/>
</dbReference>
<dbReference type="PRINTS" id="PR00455">
    <property type="entry name" value="HTHTETR"/>
</dbReference>
<dbReference type="InterPro" id="IPR036271">
    <property type="entry name" value="Tet_transcr_reg_TetR-rel_C_sf"/>
</dbReference>
<keyword evidence="1" id="KW-0805">Transcription regulation</keyword>
<gene>
    <name evidence="6" type="ORF">MQP27_22975</name>
</gene>
<dbReference type="Gene3D" id="1.10.357.10">
    <property type="entry name" value="Tetracycline Repressor, domain 2"/>
    <property type="match status" value="1"/>
</dbReference>
<accession>A0ABS9YDI0</accession>
<dbReference type="EMBL" id="JALDAY010000007">
    <property type="protein sequence ID" value="MCI3273961.1"/>
    <property type="molecule type" value="Genomic_DNA"/>
</dbReference>
<feature type="domain" description="HTH tetR-type" evidence="5">
    <location>
        <begin position="6"/>
        <end position="66"/>
    </location>
</feature>
<dbReference type="PROSITE" id="PS50977">
    <property type="entry name" value="HTH_TETR_2"/>
    <property type="match status" value="1"/>
</dbReference>
<dbReference type="Pfam" id="PF00440">
    <property type="entry name" value="TetR_N"/>
    <property type="match status" value="1"/>
</dbReference>
<sequence length="195" mass="20500">MSGRKQFDVGTALDQAMRVFWQHGYEGASLDALGSATGLGRGSLYGAFGNKDALFRQCLDRYASIYAARHEKALAAHPGDPVHAMEAFFDATLARIADPSVPVGCLIAQSAAQSPALKAENGARVRALVDAQRRRVRGALEGAAAPDVLDELALYVVAVNQSLAVLSRAGTPVEELRVVTRLACATVAHTLAEGA</sequence>
<protein>
    <submittedName>
        <fullName evidence="6">TetR/AcrR family transcriptional regulator</fullName>
    </submittedName>
</protein>
<dbReference type="InterPro" id="IPR009057">
    <property type="entry name" value="Homeodomain-like_sf"/>
</dbReference>
<keyword evidence="2 4" id="KW-0238">DNA-binding</keyword>
<organism evidence="6 7">
    <name type="scientific">Streptomyces cylindrosporus</name>
    <dbReference type="NCBI Taxonomy" id="2927583"/>
    <lineage>
        <taxon>Bacteria</taxon>
        <taxon>Bacillati</taxon>
        <taxon>Actinomycetota</taxon>
        <taxon>Actinomycetes</taxon>
        <taxon>Kitasatosporales</taxon>
        <taxon>Streptomycetaceae</taxon>
        <taxon>Streptomyces</taxon>
    </lineage>
</organism>
<dbReference type="Proteomes" id="UP001165269">
    <property type="component" value="Unassembled WGS sequence"/>
</dbReference>
<evidence type="ECO:0000313" key="7">
    <source>
        <dbReference type="Proteomes" id="UP001165269"/>
    </source>
</evidence>
<keyword evidence="7" id="KW-1185">Reference proteome</keyword>
<dbReference type="PROSITE" id="PS01081">
    <property type="entry name" value="HTH_TETR_1"/>
    <property type="match status" value="1"/>
</dbReference>
<dbReference type="SUPFAM" id="SSF46689">
    <property type="entry name" value="Homeodomain-like"/>
    <property type="match status" value="1"/>
</dbReference>
<dbReference type="Gene3D" id="1.10.10.60">
    <property type="entry name" value="Homeodomain-like"/>
    <property type="match status" value="1"/>
</dbReference>
<evidence type="ECO:0000256" key="2">
    <source>
        <dbReference type="ARBA" id="ARBA00023125"/>
    </source>
</evidence>